<dbReference type="InterPro" id="IPR032710">
    <property type="entry name" value="NTF2-like_dom_sf"/>
</dbReference>
<comment type="caution">
    <text evidence="2">The sequence shown here is derived from an EMBL/GenBank/DDBJ whole genome shotgun (WGS) entry which is preliminary data.</text>
</comment>
<evidence type="ECO:0000313" key="3">
    <source>
        <dbReference type="Proteomes" id="UP000094271"/>
    </source>
</evidence>
<evidence type="ECO:0000313" key="2">
    <source>
        <dbReference type="EMBL" id="ODR47476.1"/>
    </source>
</evidence>
<dbReference type="OrthoDB" id="4203328at2"/>
<dbReference type="RefSeq" id="WP_069431942.1">
    <property type="nucleotide sequence ID" value="NZ_MEHA01000020.1"/>
</dbReference>
<organism evidence="2 3">
    <name type="scientific">Eisenbergiella tayi</name>
    <dbReference type="NCBI Taxonomy" id="1432052"/>
    <lineage>
        <taxon>Bacteria</taxon>
        <taxon>Bacillati</taxon>
        <taxon>Bacillota</taxon>
        <taxon>Clostridia</taxon>
        <taxon>Lachnospirales</taxon>
        <taxon>Lachnospiraceae</taxon>
        <taxon>Eisenbergiella</taxon>
    </lineage>
</organism>
<dbReference type="Gene3D" id="3.10.450.50">
    <property type="match status" value="1"/>
</dbReference>
<dbReference type="AlphaFoldDB" id="A0A1E3UCF8"/>
<feature type="domain" description="SnoaL-like" evidence="1">
    <location>
        <begin position="23"/>
        <end position="108"/>
    </location>
</feature>
<proteinExistence type="predicted"/>
<reference evidence="2 3" key="1">
    <citation type="submission" date="2016-08" db="EMBL/GenBank/DDBJ databases">
        <authorList>
            <person name="Seilhamer J.J."/>
        </authorList>
    </citation>
    <scope>NUCLEOTIDE SEQUENCE [LARGE SCALE GENOMIC DNA]</scope>
    <source>
        <strain evidence="2 3">NML150140-1</strain>
    </source>
</reference>
<dbReference type="InterPro" id="IPR037401">
    <property type="entry name" value="SnoaL-like"/>
</dbReference>
<gene>
    <name evidence="2" type="ORF">BEI59_22655</name>
</gene>
<dbReference type="EMBL" id="MEHA01000020">
    <property type="protein sequence ID" value="ODR47476.1"/>
    <property type="molecule type" value="Genomic_DNA"/>
</dbReference>
<name>A0A1E3UCF8_9FIRM</name>
<evidence type="ECO:0000259" key="1">
    <source>
        <dbReference type="Pfam" id="PF12680"/>
    </source>
</evidence>
<sequence length="139" mass="16656">MFEQREQLIKLWFSMWLKSTDLGIDTVFTPDCIYVESWGPKYCGIQAIKHWFDEWNTRGKVITWEIKQFFHSADQTIVEWYFKNHMDDGRIENFDGVSLVKWSDSGKINFIKEFGCKLPNYNPYEHGDTPELKNAEMWI</sequence>
<protein>
    <submittedName>
        <fullName evidence="2">Conjugal transfer protein</fullName>
    </submittedName>
</protein>
<dbReference type="Proteomes" id="UP000094271">
    <property type="component" value="Unassembled WGS sequence"/>
</dbReference>
<dbReference type="Pfam" id="PF12680">
    <property type="entry name" value="SnoaL_2"/>
    <property type="match status" value="1"/>
</dbReference>
<accession>A0A1E3UCF8</accession>
<dbReference type="SUPFAM" id="SSF54427">
    <property type="entry name" value="NTF2-like"/>
    <property type="match status" value="1"/>
</dbReference>